<comment type="similarity">
    <text evidence="9">Belongs to the G-protein coupled receptor 1 family.</text>
</comment>
<keyword evidence="3 9" id="KW-0812">Transmembrane</keyword>
<evidence type="ECO:0000256" key="7">
    <source>
        <dbReference type="ARBA" id="ARBA00023170"/>
    </source>
</evidence>
<organism evidence="12 13">
    <name type="scientific">Ranitomeya imitator</name>
    <name type="common">mimic poison frog</name>
    <dbReference type="NCBI Taxonomy" id="111125"/>
    <lineage>
        <taxon>Eukaryota</taxon>
        <taxon>Metazoa</taxon>
        <taxon>Chordata</taxon>
        <taxon>Craniata</taxon>
        <taxon>Vertebrata</taxon>
        <taxon>Euteleostomi</taxon>
        <taxon>Amphibia</taxon>
        <taxon>Batrachia</taxon>
        <taxon>Anura</taxon>
        <taxon>Neobatrachia</taxon>
        <taxon>Hyloidea</taxon>
        <taxon>Dendrobatidae</taxon>
        <taxon>Dendrobatinae</taxon>
        <taxon>Ranitomeya</taxon>
    </lineage>
</organism>
<feature type="transmembrane region" description="Helical" evidence="10">
    <location>
        <begin position="335"/>
        <end position="356"/>
    </location>
</feature>
<protein>
    <recommendedName>
        <fullName evidence="11">G-protein coupled receptors family 1 profile domain-containing protein</fullName>
    </recommendedName>
</protein>
<sequence>MSFYRMYQNNGKHRVTKRSPALSNPMFTLVTRGPRDRWSLESCLCDSSPATKQRRSDRHRRYRCSVAECEVSSRETRENVYCNQTMAVLRTCASAGPIEPVEAQVREMAVVRLQYMFSLVSMLLTFMSQSRIENVMDAVEPLAAKIRQSDEVPGFSYGSVEEKIALYADDILLFLADPDEALNGAIEIVGKFGDLSGLRINWDKSVLFEVDGVEESRKVYYILQFDEIHDKRANLLTIFIFWRRNCGLSPSCRCYMMAIAVADTMVLVQIVILEVILKYYTLQPFWNRNPWCMIRDVLSYGAYNTSVWLVVFFTIERFVAIRAVGVRPKICTRRYALYLITAVFICCHLLSIPYFWSNESKPLNGTNGYVCVYNAQLSKLYVDCLVWFQYTLVYIIPFIVIFTLNGFILRQICQSNKVHSEMQRNRKSFSAFIMVKTQRLKSMVLLVTISMTFCYLCTTRFVTQIVIKTMHYDIDRGDYGKSINIAADIGTMLDLTNSAVNMYLYACTQSRFRKEIIQFVKCSIIPCKNDKLQPNIPVATIESRTMSF</sequence>
<proteinExistence type="inferred from homology"/>
<evidence type="ECO:0000256" key="9">
    <source>
        <dbReference type="RuleBase" id="RU000688"/>
    </source>
</evidence>
<comment type="caution">
    <text evidence="12">The sequence shown here is derived from an EMBL/GenBank/DDBJ whole genome shotgun (WGS) entry which is preliminary data.</text>
</comment>
<evidence type="ECO:0000256" key="8">
    <source>
        <dbReference type="ARBA" id="ARBA00023224"/>
    </source>
</evidence>
<dbReference type="Proteomes" id="UP001176940">
    <property type="component" value="Unassembled WGS sequence"/>
</dbReference>
<reference evidence="12" key="1">
    <citation type="submission" date="2023-07" db="EMBL/GenBank/DDBJ databases">
        <authorList>
            <person name="Stuckert A."/>
        </authorList>
    </citation>
    <scope>NUCLEOTIDE SEQUENCE</scope>
</reference>
<evidence type="ECO:0000256" key="4">
    <source>
        <dbReference type="ARBA" id="ARBA00022989"/>
    </source>
</evidence>
<name>A0ABN9KN40_9NEOB</name>
<dbReference type="PROSITE" id="PS00237">
    <property type="entry name" value="G_PROTEIN_RECEP_F1_1"/>
    <property type="match status" value="1"/>
</dbReference>
<dbReference type="EMBL" id="CAUEEQ010000415">
    <property type="protein sequence ID" value="CAJ0916755.1"/>
    <property type="molecule type" value="Genomic_DNA"/>
</dbReference>
<feature type="transmembrane region" description="Helical" evidence="10">
    <location>
        <begin position="387"/>
        <end position="409"/>
    </location>
</feature>
<comment type="subcellular location">
    <subcellularLocation>
        <location evidence="1">Cell membrane</location>
        <topology evidence="1">Multi-pass membrane protein</topology>
    </subcellularLocation>
</comment>
<dbReference type="Gene3D" id="1.20.1070.10">
    <property type="entry name" value="Rhodopsin 7-helix transmembrane proteins"/>
    <property type="match status" value="1"/>
</dbReference>
<keyword evidence="6 10" id="KW-0472">Membrane</keyword>
<feature type="transmembrane region" description="Helical" evidence="10">
    <location>
        <begin position="254"/>
        <end position="277"/>
    </location>
</feature>
<dbReference type="InterPro" id="IPR017452">
    <property type="entry name" value="GPCR_Rhodpsn_7TM"/>
</dbReference>
<dbReference type="CDD" id="cd14978">
    <property type="entry name" value="7tmA_FMRFamide_R-like"/>
    <property type="match status" value="1"/>
</dbReference>
<evidence type="ECO:0000313" key="12">
    <source>
        <dbReference type="EMBL" id="CAJ0916755.1"/>
    </source>
</evidence>
<feature type="domain" description="G-protein coupled receptors family 1 profile" evidence="11">
    <location>
        <begin position="233"/>
        <end position="505"/>
    </location>
</feature>
<evidence type="ECO:0000256" key="6">
    <source>
        <dbReference type="ARBA" id="ARBA00023136"/>
    </source>
</evidence>
<feature type="transmembrane region" description="Helical" evidence="10">
    <location>
        <begin position="443"/>
        <end position="462"/>
    </location>
</feature>
<keyword evidence="7 9" id="KW-0675">Receptor</keyword>
<dbReference type="PANTHER" id="PTHR46272">
    <property type="entry name" value="G_PROTEIN_RECEP_F1_2 DOMAIN-CONTAINING PROTEIN"/>
    <property type="match status" value="1"/>
</dbReference>
<evidence type="ECO:0000313" key="13">
    <source>
        <dbReference type="Proteomes" id="UP001176940"/>
    </source>
</evidence>
<evidence type="ECO:0000256" key="1">
    <source>
        <dbReference type="ARBA" id="ARBA00004651"/>
    </source>
</evidence>
<dbReference type="PROSITE" id="PS50262">
    <property type="entry name" value="G_PROTEIN_RECEP_F1_2"/>
    <property type="match status" value="1"/>
</dbReference>
<dbReference type="PANTHER" id="PTHR46272:SF5">
    <property type="entry name" value="G-PROTEIN COUPLED RECEPTORS FAMILY 1 PROFILE DOMAIN-CONTAINING PROTEIN"/>
    <property type="match status" value="1"/>
</dbReference>
<accession>A0ABN9KN40</accession>
<evidence type="ECO:0000256" key="10">
    <source>
        <dbReference type="SAM" id="Phobius"/>
    </source>
</evidence>
<dbReference type="Pfam" id="PF00001">
    <property type="entry name" value="7tm_1"/>
    <property type="match status" value="1"/>
</dbReference>
<evidence type="ECO:0000259" key="11">
    <source>
        <dbReference type="PROSITE" id="PS50262"/>
    </source>
</evidence>
<gene>
    <name evidence="12" type="ORF">RIMI_LOCUS364522</name>
</gene>
<evidence type="ECO:0000256" key="3">
    <source>
        <dbReference type="ARBA" id="ARBA00022692"/>
    </source>
</evidence>
<keyword evidence="13" id="KW-1185">Reference proteome</keyword>
<keyword evidence="2" id="KW-1003">Cell membrane</keyword>
<evidence type="ECO:0000256" key="5">
    <source>
        <dbReference type="ARBA" id="ARBA00023040"/>
    </source>
</evidence>
<evidence type="ECO:0000256" key="2">
    <source>
        <dbReference type="ARBA" id="ARBA00022475"/>
    </source>
</evidence>
<keyword evidence="4 10" id="KW-1133">Transmembrane helix</keyword>
<dbReference type="SUPFAM" id="SSF81321">
    <property type="entry name" value="Family A G protein-coupled receptor-like"/>
    <property type="match status" value="1"/>
</dbReference>
<keyword evidence="5 9" id="KW-0297">G-protein coupled receptor</keyword>
<feature type="transmembrane region" description="Helical" evidence="10">
    <location>
        <begin position="297"/>
        <end position="315"/>
    </location>
</feature>
<dbReference type="InterPro" id="IPR000276">
    <property type="entry name" value="GPCR_Rhodpsn"/>
</dbReference>
<keyword evidence="8 9" id="KW-0807">Transducer</keyword>
<dbReference type="PRINTS" id="PR00237">
    <property type="entry name" value="GPCRRHODOPSN"/>
</dbReference>
<dbReference type="InterPro" id="IPR052477">
    <property type="entry name" value="Orphan_GPCR1"/>
</dbReference>